<dbReference type="InterPro" id="IPR052345">
    <property type="entry name" value="Rad_response_metalloprotease"/>
</dbReference>
<accession>A0A317REE6</accession>
<dbReference type="OrthoDB" id="9796786at2"/>
<dbReference type="Pfam" id="PF06114">
    <property type="entry name" value="Peptidase_M78"/>
    <property type="match status" value="1"/>
</dbReference>
<proteinExistence type="predicted"/>
<evidence type="ECO:0000259" key="1">
    <source>
        <dbReference type="Pfam" id="PF06114"/>
    </source>
</evidence>
<comment type="caution">
    <text evidence="2">The sequence shown here is derived from an EMBL/GenBank/DDBJ whole genome shotgun (WGS) entry which is preliminary data.</text>
</comment>
<dbReference type="Gene3D" id="1.10.10.2910">
    <property type="match status" value="1"/>
</dbReference>
<dbReference type="PANTHER" id="PTHR43236:SF2">
    <property type="entry name" value="BLL0069 PROTEIN"/>
    <property type="match status" value="1"/>
</dbReference>
<name>A0A317REE6_9BURK</name>
<dbReference type="EMBL" id="QGUB01000003">
    <property type="protein sequence ID" value="PWW47065.1"/>
    <property type="molecule type" value="Genomic_DNA"/>
</dbReference>
<gene>
    <name evidence="2" type="ORF">DFR36_103341</name>
</gene>
<organism evidence="2 3">
    <name type="scientific">Melaminivora alkalimesophila</name>
    <dbReference type="NCBI Taxonomy" id="1165852"/>
    <lineage>
        <taxon>Bacteria</taxon>
        <taxon>Pseudomonadati</taxon>
        <taxon>Pseudomonadota</taxon>
        <taxon>Betaproteobacteria</taxon>
        <taxon>Burkholderiales</taxon>
        <taxon>Comamonadaceae</taxon>
        <taxon>Melaminivora</taxon>
    </lineage>
</organism>
<dbReference type="AlphaFoldDB" id="A0A317REE6"/>
<dbReference type="InterPro" id="IPR010359">
    <property type="entry name" value="IrrE_HExxH"/>
</dbReference>
<dbReference type="PANTHER" id="PTHR43236">
    <property type="entry name" value="ANTITOXIN HIGA1"/>
    <property type="match status" value="1"/>
</dbReference>
<evidence type="ECO:0000313" key="3">
    <source>
        <dbReference type="Proteomes" id="UP000246483"/>
    </source>
</evidence>
<dbReference type="Proteomes" id="UP000246483">
    <property type="component" value="Unassembled WGS sequence"/>
</dbReference>
<evidence type="ECO:0000313" key="2">
    <source>
        <dbReference type="EMBL" id="PWW47065.1"/>
    </source>
</evidence>
<protein>
    <submittedName>
        <fullName evidence="2">Zn-dependent peptidase ImmA (M78 family)</fullName>
    </submittedName>
</protein>
<keyword evidence="3" id="KW-1185">Reference proteome</keyword>
<reference evidence="2 3" key="1">
    <citation type="submission" date="2018-05" db="EMBL/GenBank/DDBJ databases">
        <title>Genomic Encyclopedia of Type Strains, Phase IV (KMG-IV): sequencing the most valuable type-strain genomes for metagenomic binning, comparative biology and taxonomic classification.</title>
        <authorList>
            <person name="Goeker M."/>
        </authorList>
    </citation>
    <scope>NUCLEOTIDE SEQUENCE [LARGE SCALE GENOMIC DNA]</scope>
    <source>
        <strain evidence="2 3">DSM 26006</strain>
    </source>
</reference>
<dbReference type="RefSeq" id="WP_019373406.1">
    <property type="nucleotide sequence ID" value="NZ_ALEE01000262.1"/>
</dbReference>
<feature type="domain" description="IrrE N-terminal-like" evidence="1">
    <location>
        <begin position="167"/>
        <end position="297"/>
    </location>
</feature>
<sequence length="388" mass="43251">MSSSAIAASVPVLRWAAQRARLDDASLTRRFAKWPLWLSGAAQPTLKQLEDFARLTHTAIGYFFLPEPPALPLPVPDFRTLRDAALAQPSSELLDMLYLCQQRQAWYHDHARLHGHPPLSFIGSARTDEPAHAVAQRLREALDLSAAARRQWPSWNEALRQLIARAEGIGILVMTSSVVGSSSHRRLDVGEFRGFALADAHAPLIFLNGSDSKAAQMFTLAHELAHLWLGATGVSDPQAGAVPEQFTERWCNQVAAELLMPMQELHGAYQQGQQIPEQIQRLAREFKVSTLVALRRLYDAGYISEATLWRHYRQEQERLHALRERERDAGGGGDFYRSLGARSSKRFTQALVSSTLEGLTSFSEAFRLLGVKKSATFYQVAQEFGVVA</sequence>